<keyword evidence="3 5" id="KW-0687">Ribonucleoprotein</keyword>
<keyword evidence="5" id="KW-0694">RNA-binding</keyword>
<dbReference type="InterPro" id="IPR001790">
    <property type="entry name" value="Ribosomal_uL10"/>
</dbReference>
<dbReference type="Gene3D" id="6.10.250.290">
    <property type="match status" value="1"/>
</dbReference>
<dbReference type="GO" id="GO:0070180">
    <property type="term" value="F:large ribosomal subunit rRNA binding"/>
    <property type="evidence" value="ECO:0007669"/>
    <property type="project" value="UniProtKB-UniRule"/>
</dbReference>
<dbReference type="AlphaFoldDB" id="A0A2H0N184"/>
<evidence type="ECO:0000256" key="3">
    <source>
        <dbReference type="ARBA" id="ARBA00023274"/>
    </source>
</evidence>
<dbReference type="PANTHER" id="PTHR11560">
    <property type="entry name" value="39S RIBOSOMAL PROTEIN L10, MITOCHONDRIAL"/>
    <property type="match status" value="1"/>
</dbReference>
<dbReference type="InterPro" id="IPR047865">
    <property type="entry name" value="Ribosomal_uL10_bac_type"/>
</dbReference>
<protein>
    <recommendedName>
        <fullName evidence="4 5">Large ribosomal subunit protein uL10</fullName>
    </recommendedName>
</protein>
<dbReference type="Pfam" id="PF00466">
    <property type="entry name" value="Ribosomal_L10"/>
    <property type="match status" value="1"/>
</dbReference>
<keyword evidence="5" id="KW-0699">rRNA-binding</keyword>
<dbReference type="NCBIfam" id="NF000955">
    <property type="entry name" value="PRK00099.1-1"/>
    <property type="match status" value="1"/>
</dbReference>
<evidence type="ECO:0000256" key="4">
    <source>
        <dbReference type="ARBA" id="ARBA00035202"/>
    </source>
</evidence>
<dbReference type="GO" id="GO:0006412">
    <property type="term" value="P:translation"/>
    <property type="evidence" value="ECO:0007669"/>
    <property type="project" value="UniProtKB-UniRule"/>
</dbReference>
<dbReference type="SUPFAM" id="SSF160369">
    <property type="entry name" value="Ribosomal protein L10-like"/>
    <property type="match status" value="1"/>
</dbReference>
<evidence type="ECO:0000256" key="5">
    <source>
        <dbReference type="HAMAP-Rule" id="MF_00362"/>
    </source>
</evidence>
<comment type="similarity">
    <text evidence="1 5">Belongs to the universal ribosomal protein uL10 family.</text>
</comment>
<dbReference type="GO" id="GO:1990904">
    <property type="term" value="C:ribonucleoprotein complex"/>
    <property type="evidence" value="ECO:0007669"/>
    <property type="project" value="UniProtKB-KW"/>
</dbReference>
<evidence type="ECO:0000256" key="2">
    <source>
        <dbReference type="ARBA" id="ARBA00022980"/>
    </source>
</evidence>
<dbReference type="GO" id="GO:0005840">
    <property type="term" value="C:ribosome"/>
    <property type="evidence" value="ECO:0007669"/>
    <property type="project" value="UniProtKB-KW"/>
</dbReference>
<proteinExistence type="inferred from homology"/>
<keyword evidence="2 5" id="KW-0689">Ribosomal protein</keyword>
<dbReference type="Proteomes" id="UP000231139">
    <property type="component" value="Unassembled WGS sequence"/>
</dbReference>
<sequence length="174" mass="19812">MPKTLEQKKKIVAELKDDIAKQASMIFVEISGIKTPKLDSFKKEFKKINSKLQVIKKTLLNLALSQKYPQNPLKNFKKEIAIIFGFEDEVLPAKTAYKFSLDEKNLKILGGYIESEGNEFLEEEKVIALAQLPSRQELLAKTLRSISAPMSNFVNVLQQNLRSLVYILSNIKPQ</sequence>
<dbReference type="Gene3D" id="3.30.70.1730">
    <property type="match status" value="1"/>
</dbReference>
<evidence type="ECO:0000256" key="1">
    <source>
        <dbReference type="ARBA" id="ARBA00008889"/>
    </source>
</evidence>
<dbReference type="CDD" id="cd05797">
    <property type="entry name" value="Ribosomal_L10"/>
    <property type="match status" value="1"/>
</dbReference>
<comment type="function">
    <text evidence="5">Forms part of the ribosomal stalk, playing a central role in the interaction of the ribosome with GTP-bound translation factors.</text>
</comment>
<evidence type="ECO:0000313" key="6">
    <source>
        <dbReference type="EMBL" id="PIR02667.1"/>
    </source>
</evidence>
<evidence type="ECO:0000313" key="7">
    <source>
        <dbReference type="Proteomes" id="UP000231139"/>
    </source>
</evidence>
<name>A0A2H0N184_9BACT</name>
<comment type="caution">
    <text evidence="6">The sequence shown here is derived from an EMBL/GenBank/DDBJ whole genome shotgun (WGS) entry which is preliminary data.</text>
</comment>
<accession>A0A2H0N184</accession>
<reference evidence="6 7" key="1">
    <citation type="submission" date="2017-09" db="EMBL/GenBank/DDBJ databases">
        <title>Depth-based differentiation of microbial function through sediment-hosted aquifers and enrichment of novel symbionts in the deep terrestrial subsurface.</title>
        <authorList>
            <person name="Probst A.J."/>
            <person name="Ladd B."/>
            <person name="Jarett J.K."/>
            <person name="Geller-Mcgrath D.E."/>
            <person name="Sieber C.M."/>
            <person name="Emerson J.B."/>
            <person name="Anantharaman K."/>
            <person name="Thomas B.C."/>
            <person name="Malmstrom R."/>
            <person name="Stieglmeier M."/>
            <person name="Klingl A."/>
            <person name="Woyke T."/>
            <person name="Ryan C.M."/>
            <person name="Banfield J.F."/>
        </authorList>
    </citation>
    <scope>NUCLEOTIDE SEQUENCE [LARGE SCALE GENOMIC DNA]</scope>
    <source>
        <strain evidence="6">CG11_big_fil_rev_8_21_14_0_20_35_11</strain>
    </source>
</reference>
<gene>
    <name evidence="5 6" type="primary">rplJ</name>
    <name evidence="6" type="ORF">COV62_00915</name>
</gene>
<dbReference type="InterPro" id="IPR022973">
    <property type="entry name" value="Ribosomal_uL10_bac"/>
</dbReference>
<dbReference type="EMBL" id="PCWK01000019">
    <property type="protein sequence ID" value="PIR02667.1"/>
    <property type="molecule type" value="Genomic_DNA"/>
</dbReference>
<comment type="subunit">
    <text evidence="5">Part of the ribosomal stalk of the 50S ribosomal subunit. The N-terminus interacts with L11 and the large rRNA to form the base of the stalk. The C-terminus forms an elongated spine to which L12 dimers bind in a sequential fashion forming a multimeric L10(L12)X complex.</text>
</comment>
<dbReference type="InterPro" id="IPR043141">
    <property type="entry name" value="Ribosomal_uL10-like_sf"/>
</dbReference>
<organism evidence="6 7">
    <name type="scientific">Candidatus Nealsonbacteria bacterium CG11_big_fil_rev_8_21_14_0_20_35_11</name>
    <dbReference type="NCBI Taxonomy" id="1974713"/>
    <lineage>
        <taxon>Bacteria</taxon>
        <taxon>Candidatus Nealsoniibacteriota</taxon>
    </lineage>
</organism>
<dbReference type="HAMAP" id="MF_00362">
    <property type="entry name" value="Ribosomal_uL10"/>
    <property type="match status" value="1"/>
</dbReference>